<dbReference type="GO" id="GO:0008168">
    <property type="term" value="F:methyltransferase activity"/>
    <property type="evidence" value="ECO:0007669"/>
    <property type="project" value="UniProtKB-KW"/>
</dbReference>
<dbReference type="Pfam" id="PF01266">
    <property type="entry name" value="DAO"/>
    <property type="match status" value="1"/>
</dbReference>
<dbReference type="GO" id="GO:0008033">
    <property type="term" value="P:tRNA processing"/>
    <property type="evidence" value="ECO:0007669"/>
    <property type="project" value="UniProtKB-KW"/>
</dbReference>
<evidence type="ECO:0000256" key="7">
    <source>
        <dbReference type="ARBA" id="ARBA00022827"/>
    </source>
</evidence>
<keyword evidence="8" id="KW-0560">Oxidoreductase</keyword>
<evidence type="ECO:0000313" key="12">
    <source>
        <dbReference type="Proteomes" id="UP001156666"/>
    </source>
</evidence>
<dbReference type="Gene3D" id="3.50.50.60">
    <property type="entry name" value="FAD/NAD(P)-binding domain"/>
    <property type="match status" value="1"/>
</dbReference>
<feature type="domain" description="FAD dependent oxidoreductase" evidence="10">
    <location>
        <begin position="184"/>
        <end position="324"/>
    </location>
</feature>
<dbReference type="GO" id="GO:0016491">
    <property type="term" value="F:oxidoreductase activity"/>
    <property type="evidence" value="ECO:0007669"/>
    <property type="project" value="UniProtKB-KW"/>
</dbReference>
<dbReference type="EMBL" id="BSOH01000037">
    <property type="protein sequence ID" value="GLR20129.1"/>
    <property type="molecule type" value="Genomic_DNA"/>
</dbReference>
<keyword evidence="2" id="KW-0489">Methyltransferase</keyword>
<evidence type="ECO:0000256" key="2">
    <source>
        <dbReference type="ARBA" id="ARBA00022603"/>
    </source>
</evidence>
<dbReference type="InterPro" id="IPR036188">
    <property type="entry name" value="FAD/NAD-bd_sf"/>
</dbReference>
<evidence type="ECO:0000256" key="3">
    <source>
        <dbReference type="ARBA" id="ARBA00022630"/>
    </source>
</evidence>
<dbReference type="InterPro" id="IPR006076">
    <property type="entry name" value="FAD-dep_OxRdtase"/>
</dbReference>
<evidence type="ECO:0000259" key="10">
    <source>
        <dbReference type="Pfam" id="PF01266"/>
    </source>
</evidence>
<dbReference type="PANTHER" id="PTHR13847:SF283">
    <property type="entry name" value="TRNA 5-METHYLAMINOMETHYL-2-THIOURIDINE BIOSYNTHESIS BIFUNCTIONAL PROTEIN MNMC"/>
    <property type="match status" value="1"/>
</dbReference>
<accession>A0AA37WHX2</accession>
<keyword evidence="4" id="KW-0808">Transferase</keyword>
<keyword evidence="6" id="KW-0819">tRNA processing</keyword>
<evidence type="ECO:0000313" key="11">
    <source>
        <dbReference type="EMBL" id="GLR20129.1"/>
    </source>
</evidence>
<keyword evidence="3" id="KW-0285">Flavoprotein</keyword>
<keyword evidence="7" id="KW-0274">FAD</keyword>
<proteinExistence type="predicted"/>
<evidence type="ECO:0000256" key="4">
    <source>
        <dbReference type="ARBA" id="ARBA00022679"/>
    </source>
</evidence>
<evidence type="ECO:0000256" key="9">
    <source>
        <dbReference type="ARBA" id="ARBA00023268"/>
    </source>
</evidence>
<evidence type="ECO:0000256" key="5">
    <source>
        <dbReference type="ARBA" id="ARBA00022691"/>
    </source>
</evidence>
<name>A0AA37WHX2_9BACT</name>
<evidence type="ECO:0000256" key="6">
    <source>
        <dbReference type="ARBA" id="ARBA00022694"/>
    </source>
</evidence>
<protein>
    <submittedName>
        <fullName evidence="11">FAD-dependent oxidoreductase</fullName>
    </submittedName>
</protein>
<gene>
    <name evidence="11" type="primary">fjo30</name>
    <name evidence="11" type="ORF">GCM10007940_47450</name>
</gene>
<evidence type="ECO:0000256" key="8">
    <source>
        <dbReference type="ARBA" id="ARBA00023002"/>
    </source>
</evidence>
<organism evidence="11 12">
    <name type="scientific">Portibacter lacus</name>
    <dbReference type="NCBI Taxonomy" id="1099794"/>
    <lineage>
        <taxon>Bacteria</taxon>
        <taxon>Pseudomonadati</taxon>
        <taxon>Bacteroidota</taxon>
        <taxon>Saprospiria</taxon>
        <taxon>Saprospirales</taxon>
        <taxon>Haliscomenobacteraceae</taxon>
        <taxon>Portibacter</taxon>
    </lineage>
</organism>
<keyword evidence="5" id="KW-0949">S-adenosyl-L-methionine</keyword>
<dbReference type="GO" id="GO:0032259">
    <property type="term" value="P:methylation"/>
    <property type="evidence" value="ECO:0007669"/>
    <property type="project" value="UniProtKB-KW"/>
</dbReference>
<reference evidence="11" key="1">
    <citation type="journal article" date="2014" name="Int. J. Syst. Evol. Microbiol.">
        <title>Complete genome sequence of Corynebacterium casei LMG S-19264T (=DSM 44701T), isolated from a smear-ripened cheese.</title>
        <authorList>
            <consortium name="US DOE Joint Genome Institute (JGI-PGF)"/>
            <person name="Walter F."/>
            <person name="Albersmeier A."/>
            <person name="Kalinowski J."/>
            <person name="Ruckert C."/>
        </authorList>
    </citation>
    <scope>NUCLEOTIDE SEQUENCE</scope>
    <source>
        <strain evidence="11">NBRC 108769</strain>
    </source>
</reference>
<dbReference type="RefSeq" id="WP_235294967.1">
    <property type="nucleotide sequence ID" value="NZ_BSOH01000037.1"/>
</dbReference>
<keyword evidence="9" id="KW-0511">Multifunctional enzyme</keyword>
<sequence>MNYKYLIVGQGIAGSLVAMECLKRGVSFLLIDDPSKSSASRIAAGIINPITGRKFVKTWMYEALEEAFIPGYKAFEDLLAKKYLVEKEIIRAFPKISDQNNWDARSLSEDAGPFMQSDYDFTDFENKVKLKIGYGKVHGYQLKVSELLEDFKNYLINKGAYREMSFDHAEVDLEENSITYRDIHADHIIFCEGYKAIENPYFNQLPFALAKGELLIVEIPGLESDKILKDGVFLVQLEKDIFWAGATYAWDDLNERPSEEKKVTLLKTLDKVLDIPYKVIDHKAGVRPSTDQRRPFMGSHPTHKYIHIFNGLGTKGSSLGPYWADHFMNYLEKDSALDKEVDISIFLG</sequence>
<dbReference type="Proteomes" id="UP001156666">
    <property type="component" value="Unassembled WGS sequence"/>
</dbReference>
<dbReference type="AlphaFoldDB" id="A0AA37WHX2"/>
<keyword evidence="1" id="KW-0963">Cytoplasm</keyword>
<dbReference type="SUPFAM" id="SSF51971">
    <property type="entry name" value="Nucleotide-binding domain"/>
    <property type="match status" value="1"/>
</dbReference>
<reference evidence="11" key="2">
    <citation type="submission" date="2023-01" db="EMBL/GenBank/DDBJ databases">
        <title>Draft genome sequence of Portibacter lacus strain NBRC 108769.</title>
        <authorList>
            <person name="Sun Q."/>
            <person name="Mori K."/>
        </authorList>
    </citation>
    <scope>NUCLEOTIDE SEQUENCE</scope>
    <source>
        <strain evidence="11">NBRC 108769</strain>
    </source>
</reference>
<comment type="caution">
    <text evidence="11">The sequence shown here is derived from an EMBL/GenBank/DDBJ whole genome shotgun (WGS) entry which is preliminary data.</text>
</comment>
<dbReference type="GO" id="GO:0005737">
    <property type="term" value="C:cytoplasm"/>
    <property type="evidence" value="ECO:0007669"/>
    <property type="project" value="TreeGrafter"/>
</dbReference>
<dbReference type="PANTHER" id="PTHR13847">
    <property type="entry name" value="SARCOSINE DEHYDROGENASE-RELATED"/>
    <property type="match status" value="1"/>
</dbReference>
<dbReference type="Gene3D" id="3.30.9.10">
    <property type="entry name" value="D-Amino Acid Oxidase, subunit A, domain 2"/>
    <property type="match status" value="1"/>
</dbReference>
<evidence type="ECO:0000256" key="1">
    <source>
        <dbReference type="ARBA" id="ARBA00022490"/>
    </source>
</evidence>
<keyword evidence="12" id="KW-1185">Reference proteome</keyword>